<dbReference type="SUPFAM" id="SSF51735">
    <property type="entry name" value="NAD(P)-binding Rossmann-fold domains"/>
    <property type="match status" value="1"/>
</dbReference>
<dbReference type="AlphaFoldDB" id="A0A2V3A178"/>
<dbReference type="PROSITE" id="PS51201">
    <property type="entry name" value="RCK_N"/>
    <property type="match status" value="1"/>
</dbReference>
<dbReference type="EMBL" id="QGTW01000003">
    <property type="protein sequence ID" value="PWW30556.1"/>
    <property type="molecule type" value="Genomic_DNA"/>
</dbReference>
<dbReference type="Pfam" id="PF02254">
    <property type="entry name" value="TrkA_N"/>
    <property type="match status" value="1"/>
</dbReference>
<reference evidence="2 3" key="1">
    <citation type="submission" date="2018-05" db="EMBL/GenBank/DDBJ databases">
        <title>Freshwater and sediment microbial communities from various areas in North America, analyzing microbe dynamics in response to fracking.</title>
        <authorList>
            <person name="Lamendella R."/>
        </authorList>
    </citation>
    <scope>NUCLEOTIDE SEQUENCE [LARGE SCALE GENOMIC DNA]</scope>
    <source>
        <strain evidence="2 3">15_TX</strain>
    </source>
</reference>
<evidence type="ECO:0000313" key="3">
    <source>
        <dbReference type="Proteomes" id="UP000247150"/>
    </source>
</evidence>
<dbReference type="InterPro" id="IPR003148">
    <property type="entry name" value="RCK_N"/>
</dbReference>
<sequence length="150" mass="17039">MQNFNHTKFNNILIIGWNERSKNLIEVLTKIYPALKVMVIDQSFEEEPEYSSRIQFISGNSMHDKILKKSNIHHINAVFITADRRSSEATSDSKSIISLLAIKSLNPSVYTVIEILSNTQILNAKRAGADKVIYTSEIFANSVISKIRRL</sequence>
<dbReference type="OrthoDB" id="2942014at2"/>
<dbReference type="GO" id="GO:0006813">
    <property type="term" value="P:potassium ion transport"/>
    <property type="evidence" value="ECO:0007669"/>
    <property type="project" value="InterPro"/>
</dbReference>
<gene>
    <name evidence="2" type="ORF">DFO73_103450</name>
</gene>
<dbReference type="Gene3D" id="3.40.50.720">
    <property type="entry name" value="NAD(P)-binding Rossmann-like Domain"/>
    <property type="match status" value="1"/>
</dbReference>
<feature type="domain" description="RCK N-terminal" evidence="1">
    <location>
        <begin position="9"/>
        <end position="133"/>
    </location>
</feature>
<protein>
    <submittedName>
        <fullName evidence="2">TrkA family protein</fullName>
    </submittedName>
</protein>
<dbReference type="InterPro" id="IPR050721">
    <property type="entry name" value="Trk_Ktr_HKT_K-transport"/>
</dbReference>
<dbReference type="RefSeq" id="WP_110064411.1">
    <property type="nucleotide sequence ID" value="NZ_QGTW01000003.1"/>
</dbReference>
<dbReference type="Proteomes" id="UP000247150">
    <property type="component" value="Unassembled WGS sequence"/>
</dbReference>
<proteinExistence type="predicted"/>
<dbReference type="InterPro" id="IPR036291">
    <property type="entry name" value="NAD(P)-bd_dom_sf"/>
</dbReference>
<dbReference type="PANTHER" id="PTHR43833">
    <property type="entry name" value="POTASSIUM CHANNEL PROTEIN 2-RELATED-RELATED"/>
    <property type="match status" value="1"/>
</dbReference>
<evidence type="ECO:0000259" key="1">
    <source>
        <dbReference type="PROSITE" id="PS51201"/>
    </source>
</evidence>
<name>A0A2V3A178_9BACI</name>
<evidence type="ECO:0000313" key="2">
    <source>
        <dbReference type="EMBL" id="PWW30556.1"/>
    </source>
</evidence>
<organism evidence="2 3">
    <name type="scientific">Cytobacillus oceanisediminis</name>
    <dbReference type="NCBI Taxonomy" id="665099"/>
    <lineage>
        <taxon>Bacteria</taxon>
        <taxon>Bacillati</taxon>
        <taxon>Bacillota</taxon>
        <taxon>Bacilli</taxon>
        <taxon>Bacillales</taxon>
        <taxon>Bacillaceae</taxon>
        <taxon>Cytobacillus</taxon>
    </lineage>
</organism>
<comment type="caution">
    <text evidence="2">The sequence shown here is derived from an EMBL/GenBank/DDBJ whole genome shotgun (WGS) entry which is preliminary data.</text>
</comment>
<dbReference type="PANTHER" id="PTHR43833:SF9">
    <property type="entry name" value="POTASSIUM CHANNEL PROTEIN YUGO-RELATED"/>
    <property type="match status" value="1"/>
</dbReference>
<accession>A0A2V3A178</accession>